<keyword evidence="6 7" id="KW-0472">Membrane</keyword>
<dbReference type="InterPro" id="IPR050189">
    <property type="entry name" value="MFS_Efflux_Transporters"/>
</dbReference>
<dbReference type="PATRIC" id="fig|157733.3.peg.2530"/>
<organism evidence="9 10">
    <name type="scientific">Guptibacillus hwajinpoensis</name>
    <dbReference type="NCBI Taxonomy" id="208199"/>
    <lineage>
        <taxon>Bacteria</taxon>
        <taxon>Bacillati</taxon>
        <taxon>Bacillota</taxon>
        <taxon>Bacilli</taxon>
        <taxon>Bacillales</taxon>
        <taxon>Guptibacillaceae</taxon>
        <taxon>Guptibacillus</taxon>
    </lineage>
</organism>
<dbReference type="PANTHER" id="PTHR43124:SF10">
    <property type="entry name" value="PURINE EFFLUX PUMP PBUE"/>
    <property type="match status" value="1"/>
</dbReference>
<feature type="transmembrane region" description="Helical" evidence="7">
    <location>
        <begin position="95"/>
        <end position="116"/>
    </location>
</feature>
<feature type="transmembrane region" description="Helical" evidence="7">
    <location>
        <begin position="128"/>
        <end position="150"/>
    </location>
</feature>
<proteinExistence type="predicted"/>
<feature type="transmembrane region" description="Helical" evidence="7">
    <location>
        <begin position="7"/>
        <end position="30"/>
    </location>
</feature>
<dbReference type="SUPFAM" id="SSF103473">
    <property type="entry name" value="MFS general substrate transporter"/>
    <property type="match status" value="1"/>
</dbReference>
<dbReference type="Pfam" id="PF07690">
    <property type="entry name" value="MFS_1"/>
    <property type="match status" value="1"/>
</dbReference>
<feature type="transmembrane region" description="Helical" evidence="7">
    <location>
        <begin position="354"/>
        <end position="375"/>
    </location>
</feature>
<dbReference type="EMBL" id="LELK01000001">
    <property type="protein sequence ID" value="KMM38048.1"/>
    <property type="molecule type" value="Genomic_DNA"/>
</dbReference>
<evidence type="ECO:0000256" key="7">
    <source>
        <dbReference type="SAM" id="Phobius"/>
    </source>
</evidence>
<evidence type="ECO:0000259" key="8">
    <source>
        <dbReference type="PROSITE" id="PS50850"/>
    </source>
</evidence>
<dbReference type="InterPro" id="IPR001958">
    <property type="entry name" value="Tet-R_TetA/multi-R_MdtG-like"/>
</dbReference>
<dbReference type="PRINTS" id="PR01035">
    <property type="entry name" value="TCRTETA"/>
</dbReference>
<dbReference type="OrthoDB" id="2727100at2"/>
<feature type="transmembrane region" description="Helical" evidence="7">
    <location>
        <begin position="199"/>
        <end position="222"/>
    </location>
</feature>
<feature type="domain" description="Major facilitator superfamily (MFS) profile" evidence="8">
    <location>
        <begin position="4"/>
        <end position="379"/>
    </location>
</feature>
<dbReference type="InterPro" id="IPR020846">
    <property type="entry name" value="MFS_dom"/>
</dbReference>
<comment type="subcellular location">
    <subcellularLocation>
        <location evidence="1">Cell membrane</location>
        <topology evidence="1">Multi-pass membrane protein</topology>
    </subcellularLocation>
</comment>
<keyword evidence="2" id="KW-0813">Transport</keyword>
<sequence>MNKRVYLLTIVSFVVGMVELIIGGILDLVAEDLNISLGKTGLLISVFSIVFALMGPILLSVTAGFERKKLTLLSLVVFLLGNIVAVFSASFSILMFARIISAASGSLLVVLCVTMASNIVKKEYRARAIGVVFMGISASLVLGVPIGLMLGNTFGWRAPFILIIVLTLLSMAGVYFFMEKILPKPAIPIKKQIQTLKDNRIFTAQLTSFLFLSGHLTLYGYLTPFLKSSLGLSGNWVSIVYLIFGFAAVAGGGLGGIASDRFGTRPTIIVSIVLFGVSMFVIPYTTFSFPLFIIIMVIWSMISWGITPAQQSYLIELAPETSDIQQSLNNSALHLGIALGSSVGAFVIDRGTVEMNATVGSLFIVLALATAVFSMTRDKKQITSSINHRAG</sequence>
<protein>
    <submittedName>
        <fullName evidence="9">Major facilitator transporter</fullName>
    </submittedName>
</protein>
<dbReference type="InterPro" id="IPR036259">
    <property type="entry name" value="MFS_trans_sf"/>
</dbReference>
<dbReference type="CDD" id="cd17324">
    <property type="entry name" value="MFS_NepI_like"/>
    <property type="match status" value="1"/>
</dbReference>
<evidence type="ECO:0000256" key="2">
    <source>
        <dbReference type="ARBA" id="ARBA00022448"/>
    </source>
</evidence>
<feature type="transmembrane region" description="Helical" evidence="7">
    <location>
        <begin position="42"/>
        <end position="63"/>
    </location>
</feature>
<feature type="transmembrane region" description="Helical" evidence="7">
    <location>
        <begin position="266"/>
        <end position="283"/>
    </location>
</feature>
<dbReference type="InterPro" id="IPR011701">
    <property type="entry name" value="MFS"/>
</dbReference>
<dbReference type="GO" id="GO:0022857">
    <property type="term" value="F:transmembrane transporter activity"/>
    <property type="evidence" value="ECO:0007669"/>
    <property type="project" value="InterPro"/>
</dbReference>
<evidence type="ECO:0000256" key="5">
    <source>
        <dbReference type="ARBA" id="ARBA00022989"/>
    </source>
</evidence>
<dbReference type="Gene3D" id="1.20.1250.20">
    <property type="entry name" value="MFS general substrate transporter like domains"/>
    <property type="match status" value="2"/>
</dbReference>
<dbReference type="STRING" id="157733.AB986_01605"/>
<evidence type="ECO:0000256" key="3">
    <source>
        <dbReference type="ARBA" id="ARBA00022475"/>
    </source>
</evidence>
<dbReference type="Proteomes" id="UP000035996">
    <property type="component" value="Unassembled WGS sequence"/>
</dbReference>
<keyword evidence="5 7" id="KW-1133">Transmembrane helix</keyword>
<dbReference type="AlphaFoldDB" id="A0A0J6CY71"/>
<evidence type="ECO:0000256" key="6">
    <source>
        <dbReference type="ARBA" id="ARBA00023136"/>
    </source>
</evidence>
<dbReference type="PANTHER" id="PTHR43124">
    <property type="entry name" value="PURINE EFFLUX PUMP PBUE"/>
    <property type="match status" value="1"/>
</dbReference>
<name>A0A0J6CY71_9BACL</name>
<keyword evidence="4 7" id="KW-0812">Transmembrane</keyword>
<feature type="transmembrane region" description="Helical" evidence="7">
    <location>
        <begin position="234"/>
        <end position="254"/>
    </location>
</feature>
<evidence type="ECO:0000256" key="4">
    <source>
        <dbReference type="ARBA" id="ARBA00022692"/>
    </source>
</evidence>
<dbReference type="PROSITE" id="PS50850">
    <property type="entry name" value="MFS"/>
    <property type="match status" value="1"/>
</dbReference>
<keyword evidence="10" id="KW-1185">Reference proteome</keyword>
<evidence type="ECO:0000313" key="9">
    <source>
        <dbReference type="EMBL" id="KMM38048.1"/>
    </source>
</evidence>
<keyword evidence="3" id="KW-1003">Cell membrane</keyword>
<feature type="transmembrane region" description="Helical" evidence="7">
    <location>
        <begin position="156"/>
        <end position="178"/>
    </location>
</feature>
<dbReference type="RefSeq" id="WP_048309131.1">
    <property type="nucleotide sequence ID" value="NZ_CP119526.1"/>
</dbReference>
<feature type="transmembrane region" description="Helical" evidence="7">
    <location>
        <begin position="70"/>
        <end position="89"/>
    </location>
</feature>
<dbReference type="GO" id="GO:0005886">
    <property type="term" value="C:plasma membrane"/>
    <property type="evidence" value="ECO:0007669"/>
    <property type="project" value="UniProtKB-SubCell"/>
</dbReference>
<gene>
    <name evidence="9" type="ORF">AB986_01605</name>
</gene>
<evidence type="ECO:0000256" key="1">
    <source>
        <dbReference type="ARBA" id="ARBA00004651"/>
    </source>
</evidence>
<comment type="caution">
    <text evidence="9">The sequence shown here is derived from an EMBL/GenBank/DDBJ whole genome shotgun (WGS) entry which is preliminary data.</text>
</comment>
<accession>A0A0J6CY71</accession>
<reference evidence="9" key="1">
    <citation type="submission" date="2015-06" db="EMBL/GenBank/DDBJ databases">
        <authorList>
            <person name="Liu B."/>
            <person name="Wang J."/>
            <person name="Zhu Y."/>
            <person name="Liu G."/>
            <person name="Chen Q."/>
            <person name="Zheng C."/>
            <person name="Che J."/>
            <person name="Ge C."/>
            <person name="Shi H."/>
            <person name="Pan Z."/>
            <person name="Liu X."/>
        </authorList>
    </citation>
    <scope>NUCLEOTIDE SEQUENCE [LARGE SCALE GENOMIC DNA]</scope>
    <source>
        <strain evidence="9">DSM 16346</strain>
    </source>
</reference>
<evidence type="ECO:0000313" key="10">
    <source>
        <dbReference type="Proteomes" id="UP000035996"/>
    </source>
</evidence>